<feature type="compositionally biased region" description="Gly residues" evidence="1">
    <location>
        <begin position="645"/>
        <end position="654"/>
    </location>
</feature>
<evidence type="ECO:0000256" key="1">
    <source>
        <dbReference type="SAM" id="MobiDB-lite"/>
    </source>
</evidence>
<dbReference type="OrthoDB" id="436496at2759"/>
<organism evidence="3 4">
    <name type="scientific">Glonium stellatum</name>
    <dbReference type="NCBI Taxonomy" id="574774"/>
    <lineage>
        <taxon>Eukaryota</taxon>
        <taxon>Fungi</taxon>
        <taxon>Dikarya</taxon>
        <taxon>Ascomycota</taxon>
        <taxon>Pezizomycotina</taxon>
        <taxon>Dothideomycetes</taxon>
        <taxon>Pleosporomycetidae</taxon>
        <taxon>Gloniales</taxon>
        <taxon>Gloniaceae</taxon>
        <taxon>Glonium</taxon>
    </lineage>
</organism>
<feature type="compositionally biased region" description="Low complexity" evidence="1">
    <location>
        <begin position="578"/>
        <end position="591"/>
    </location>
</feature>
<dbReference type="Proteomes" id="UP000250140">
    <property type="component" value="Unassembled WGS sequence"/>
</dbReference>
<feature type="compositionally biased region" description="Polar residues" evidence="1">
    <location>
        <begin position="483"/>
        <end position="497"/>
    </location>
</feature>
<feature type="compositionally biased region" description="Basic and acidic residues" evidence="1">
    <location>
        <begin position="295"/>
        <end position="314"/>
    </location>
</feature>
<accession>A0A8E2F8N8</accession>
<keyword evidence="2" id="KW-0812">Transmembrane</keyword>
<feature type="transmembrane region" description="Helical" evidence="2">
    <location>
        <begin position="81"/>
        <end position="99"/>
    </location>
</feature>
<reference evidence="3 4" key="1">
    <citation type="journal article" date="2016" name="Nat. Commun.">
        <title>Ectomycorrhizal ecology is imprinted in the genome of the dominant symbiotic fungus Cenococcum geophilum.</title>
        <authorList>
            <consortium name="DOE Joint Genome Institute"/>
            <person name="Peter M."/>
            <person name="Kohler A."/>
            <person name="Ohm R.A."/>
            <person name="Kuo A."/>
            <person name="Krutzmann J."/>
            <person name="Morin E."/>
            <person name="Arend M."/>
            <person name="Barry K.W."/>
            <person name="Binder M."/>
            <person name="Choi C."/>
            <person name="Clum A."/>
            <person name="Copeland A."/>
            <person name="Grisel N."/>
            <person name="Haridas S."/>
            <person name="Kipfer T."/>
            <person name="LaButti K."/>
            <person name="Lindquist E."/>
            <person name="Lipzen A."/>
            <person name="Maire R."/>
            <person name="Meier B."/>
            <person name="Mihaltcheva S."/>
            <person name="Molinier V."/>
            <person name="Murat C."/>
            <person name="Poggeler S."/>
            <person name="Quandt C.A."/>
            <person name="Sperisen C."/>
            <person name="Tritt A."/>
            <person name="Tisserant E."/>
            <person name="Crous P.W."/>
            <person name="Henrissat B."/>
            <person name="Nehls U."/>
            <person name="Egli S."/>
            <person name="Spatafora J.W."/>
            <person name="Grigoriev I.V."/>
            <person name="Martin F.M."/>
        </authorList>
    </citation>
    <scope>NUCLEOTIDE SEQUENCE [LARGE SCALE GENOMIC DNA]</scope>
    <source>
        <strain evidence="3 4">CBS 207.34</strain>
    </source>
</reference>
<feature type="compositionally biased region" description="Low complexity" evidence="1">
    <location>
        <begin position="613"/>
        <end position="625"/>
    </location>
</feature>
<proteinExistence type="predicted"/>
<feature type="transmembrane region" description="Helical" evidence="2">
    <location>
        <begin position="39"/>
        <end position="61"/>
    </location>
</feature>
<gene>
    <name evidence="3" type="ORF">AOQ84DRAFT_437091</name>
</gene>
<feature type="compositionally biased region" description="Low complexity" evidence="1">
    <location>
        <begin position="525"/>
        <end position="535"/>
    </location>
</feature>
<evidence type="ECO:0008006" key="5">
    <source>
        <dbReference type="Google" id="ProtNLM"/>
    </source>
</evidence>
<dbReference type="PANTHER" id="PTHR36424:SF1">
    <property type="entry name" value="LOW AFFINITY K(+) TRANSPORTER 1-RELATED"/>
    <property type="match status" value="1"/>
</dbReference>
<dbReference type="PANTHER" id="PTHR36424">
    <property type="entry name" value="PHEROMONE-REGULATED MEMBRANE PROTEIN 6"/>
    <property type="match status" value="1"/>
</dbReference>
<feature type="transmembrane region" description="Helical" evidence="2">
    <location>
        <begin position="227"/>
        <end position="260"/>
    </location>
</feature>
<evidence type="ECO:0000256" key="2">
    <source>
        <dbReference type="SAM" id="Phobius"/>
    </source>
</evidence>
<evidence type="ECO:0000313" key="4">
    <source>
        <dbReference type="Proteomes" id="UP000250140"/>
    </source>
</evidence>
<feature type="compositionally biased region" description="Polar residues" evidence="1">
    <location>
        <begin position="441"/>
        <end position="475"/>
    </location>
</feature>
<feature type="region of interest" description="Disordered" evidence="1">
    <location>
        <begin position="295"/>
        <end position="654"/>
    </location>
</feature>
<dbReference type="AlphaFoldDB" id="A0A8E2F8N8"/>
<feature type="compositionally biased region" description="Low complexity" evidence="1">
    <location>
        <begin position="355"/>
        <end position="369"/>
    </location>
</feature>
<keyword evidence="4" id="KW-1185">Reference proteome</keyword>
<dbReference type="GO" id="GO:0005886">
    <property type="term" value="C:plasma membrane"/>
    <property type="evidence" value="ECO:0007669"/>
    <property type="project" value="InterPro"/>
</dbReference>
<feature type="non-terminal residue" evidence="3">
    <location>
        <position position="654"/>
    </location>
</feature>
<dbReference type="InterPro" id="IPR031606">
    <property type="entry name" value="Kch1/2"/>
</dbReference>
<dbReference type="Pfam" id="PF16944">
    <property type="entry name" value="KCH"/>
    <property type="match status" value="1"/>
</dbReference>
<feature type="compositionally biased region" description="Low complexity" evidence="1">
    <location>
        <begin position="387"/>
        <end position="405"/>
    </location>
</feature>
<name>A0A8E2F8N8_9PEZI</name>
<dbReference type="GO" id="GO:0015079">
    <property type="term" value="F:potassium ion transmembrane transporter activity"/>
    <property type="evidence" value="ECO:0007669"/>
    <property type="project" value="InterPro"/>
</dbReference>
<keyword evidence="2" id="KW-0472">Membrane</keyword>
<dbReference type="EMBL" id="KV748889">
    <property type="protein sequence ID" value="OCL12345.1"/>
    <property type="molecule type" value="Genomic_DNA"/>
</dbReference>
<evidence type="ECO:0000313" key="3">
    <source>
        <dbReference type="EMBL" id="OCL12345.1"/>
    </source>
</evidence>
<keyword evidence="2" id="KW-1133">Transmembrane helix</keyword>
<sequence length="654" mass="71680">MGCCGGDREKGGPVNEEQKWDYITLSDFKSTSCIAPFSYAWLWILVITSIAVYVADAFTAINLLAFNKWSSQIKPPIPFDIAKWIFAICIILSYVLLALEWLRAIRVIRAGGVAESYLDPLAVILQSIRMGKNGQGWRRFLVFAELTTSKKGVDYIALFVYFQFKGALVIVLAEGPRVVVNALTLWTVMKASLIPEGKNAATDGHSSFQQFWINVDLLAQQNKEEVVIYFTMLFTLVIWVISALSLIVSVILYILFLWHYIPSADGRLSIYCRRKVDSRLEKIVSVKVKKALEKQDAKRRKEEQIAMKHGDRPGKAQRVPTLPVLSGGDDDEDSIYSFGKEKNGSLPPYSSQPPSRTNTMSTNGSGTSRQPTLPSFPEDVKRPLPPSRSDTQSSAFSSASYNSNAPLLSQAGSMGYGEPGRSSPVPPMPPLDRNGDYFSRPPTNRTLTGATQGPQRPYSPMSQGRSSPAPTTRPENSYGAPSRLNTTNTAFSPSGRNSPHLVSPLSATHDPRAGPSRQNTGFSNSSSRRGPGPSRLADPAAAFSPYDQRNPAHGPAYEMSPVEISPLGAPVRPYEHLQNQNQNQNQNQGQGREQSPYHSTDDYDPFRSPTPVQQYQQQGQQHQQQRGPASPPPSLVPGNPSSGANGNGNGNGYG</sequence>
<protein>
    <recommendedName>
        <fullName evidence="5">Vacuolar membrane protein</fullName>
    </recommendedName>
</protein>